<proteinExistence type="predicted"/>
<accession>A0A429X3S5</accession>
<name>A0A429X3S5_SIMTE</name>
<sequence>MDLLEWSYTKHQNIKARFEPFVHSDVFFRQIKDYYFVYTIRWSDLDPVVEREHLEEMEILINCELGTEHSYFKRLAFSDCERSEYHDRSS</sequence>
<dbReference type="EMBL" id="QYTW02000025">
    <property type="protein sequence ID" value="RST58036.1"/>
    <property type="molecule type" value="Genomic_DNA"/>
</dbReference>
<dbReference type="Proteomes" id="UP000287296">
    <property type="component" value="Unassembled WGS sequence"/>
</dbReference>
<evidence type="ECO:0000313" key="3">
    <source>
        <dbReference type="Proteomes" id="UP000287296"/>
    </source>
</evidence>
<dbReference type="EMBL" id="BORJ01000013">
    <property type="protein sequence ID" value="GIN98229.1"/>
    <property type="molecule type" value="Genomic_DNA"/>
</dbReference>
<evidence type="ECO:0000313" key="2">
    <source>
        <dbReference type="EMBL" id="RST58036.1"/>
    </source>
</evidence>
<dbReference type="OrthoDB" id="2453421at2"/>
<gene>
    <name evidence="2" type="ORF">D5F11_019835</name>
    <name evidence="1" type="ORF">J6TS1_40990</name>
</gene>
<protein>
    <submittedName>
        <fullName evidence="2">Uncharacterized protein</fullName>
    </submittedName>
</protein>
<organism evidence="2 3">
    <name type="scientific">Siminovitchia terrae</name>
    <name type="common">Bacillus terrae</name>
    <dbReference type="NCBI Taxonomy" id="1914933"/>
    <lineage>
        <taxon>Bacteria</taxon>
        <taxon>Bacillati</taxon>
        <taxon>Bacillota</taxon>
        <taxon>Bacilli</taxon>
        <taxon>Bacillales</taxon>
        <taxon>Bacillaceae</taxon>
        <taxon>Siminovitchia</taxon>
    </lineage>
</organism>
<reference evidence="1 4" key="2">
    <citation type="submission" date="2021-03" db="EMBL/GenBank/DDBJ databases">
        <title>Antimicrobial resistance genes in bacteria isolated from Japanese honey, and their potential for conferring macrolide and lincosamide resistance in the American foulbrood pathogen Paenibacillus larvae.</title>
        <authorList>
            <person name="Okamoto M."/>
            <person name="Kumagai M."/>
            <person name="Kanamori H."/>
            <person name="Takamatsu D."/>
        </authorList>
    </citation>
    <scope>NUCLEOTIDE SEQUENCE [LARGE SCALE GENOMIC DNA]</scope>
    <source>
        <strain evidence="1 4">J6TS1</strain>
    </source>
</reference>
<reference evidence="2 3" key="1">
    <citation type="submission" date="2018-12" db="EMBL/GenBank/DDBJ databases">
        <authorList>
            <person name="Sun L."/>
            <person name="Chen Z."/>
        </authorList>
    </citation>
    <scope>NUCLEOTIDE SEQUENCE [LARGE SCALE GENOMIC DNA]</scope>
    <source>
        <strain evidence="2 3">LMG 29736</strain>
    </source>
</reference>
<evidence type="ECO:0000313" key="1">
    <source>
        <dbReference type="EMBL" id="GIN98229.1"/>
    </source>
</evidence>
<dbReference type="AlphaFoldDB" id="A0A429X3S5"/>
<comment type="caution">
    <text evidence="2">The sequence shown here is derived from an EMBL/GenBank/DDBJ whole genome shotgun (WGS) entry which is preliminary data.</text>
</comment>
<evidence type="ECO:0000313" key="4">
    <source>
        <dbReference type="Proteomes" id="UP000680670"/>
    </source>
</evidence>
<keyword evidence="4" id="KW-1185">Reference proteome</keyword>
<dbReference type="RefSeq" id="WP_120117725.1">
    <property type="nucleotide sequence ID" value="NZ_BORI01000011.1"/>
</dbReference>
<dbReference type="Proteomes" id="UP000680670">
    <property type="component" value="Unassembled WGS sequence"/>
</dbReference>